<dbReference type="PRINTS" id="PR01853">
    <property type="entry name" value="YAJCTRNLCASE"/>
</dbReference>
<evidence type="ECO:0000256" key="5">
    <source>
        <dbReference type="ARBA" id="ARBA00022475"/>
    </source>
</evidence>
<evidence type="ECO:0000256" key="8">
    <source>
        <dbReference type="ARBA" id="ARBA00022989"/>
    </source>
</evidence>
<dbReference type="Proteomes" id="UP000249375">
    <property type="component" value="Chromosome"/>
</dbReference>
<dbReference type="EMBL" id="CP033459">
    <property type="protein sequence ID" value="QFQ13699.1"/>
    <property type="molecule type" value="Genomic_DNA"/>
</dbReference>
<evidence type="ECO:0000256" key="6">
    <source>
        <dbReference type="ARBA" id="ARBA00022692"/>
    </source>
</evidence>
<dbReference type="KEGG" id="alq:C7Y71_003960"/>
<dbReference type="PANTHER" id="PTHR33909:SF1">
    <property type="entry name" value="SEC TRANSLOCON ACCESSORY COMPLEX SUBUNIT YAJC"/>
    <property type="match status" value="1"/>
</dbReference>
<keyword evidence="4" id="KW-0813">Transport</keyword>
<evidence type="ECO:0000313" key="13">
    <source>
        <dbReference type="Proteomes" id="UP000249375"/>
    </source>
</evidence>
<keyword evidence="10 11" id="KW-0472">Membrane</keyword>
<dbReference type="RefSeq" id="WP_111898511.1">
    <property type="nucleotide sequence ID" value="NZ_CP033459.1"/>
</dbReference>
<accession>A0A5P8E9J6</accession>
<protein>
    <recommendedName>
        <fullName evidence="3">Sec translocon accessory complex subunit YajC</fullName>
    </recommendedName>
</protein>
<dbReference type="InterPro" id="IPR003849">
    <property type="entry name" value="Preprotein_translocase_YajC"/>
</dbReference>
<comment type="subcellular location">
    <subcellularLocation>
        <location evidence="1">Cell membrane</location>
        <topology evidence="1">Single-pass membrane protein</topology>
    </subcellularLocation>
</comment>
<dbReference type="Pfam" id="PF02699">
    <property type="entry name" value="YajC"/>
    <property type="match status" value="1"/>
</dbReference>
<evidence type="ECO:0000256" key="10">
    <source>
        <dbReference type="ARBA" id="ARBA00023136"/>
    </source>
</evidence>
<evidence type="ECO:0000256" key="11">
    <source>
        <dbReference type="SAM" id="Phobius"/>
    </source>
</evidence>
<gene>
    <name evidence="12" type="primary">yajC</name>
    <name evidence="12" type="ORF">C7Y71_003960</name>
</gene>
<keyword evidence="8 11" id="KW-1133">Transmembrane helix</keyword>
<evidence type="ECO:0000256" key="2">
    <source>
        <dbReference type="ARBA" id="ARBA00006742"/>
    </source>
</evidence>
<keyword evidence="6 11" id="KW-0812">Transmembrane</keyword>
<name>A0A5P8E9J6_9BACT</name>
<keyword evidence="9" id="KW-0811">Translocation</keyword>
<keyword evidence="7" id="KW-0653">Protein transport</keyword>
<feature type="transmembrane region" description="Helical" evidence="11">
    <location>
        <begin position="15"/>
        <end position="35"/>
    </location>
</feature>
<comment type="similarity">
    <text evidence="2">Belongs to the YajC family.</text>
</comment>
<dbReference type="GO" id="GO:0005886">
    <property type="term" value="C:plasma membrane"/>
    <property type="evidence" value="ECO:0007669"/>
    <property type="project" value="UniProtKB-SubCell"/>
</dbReference>
<dbReference type="AlphaFoldDB" id="A0A5P8E9J6"/>
<proteinExistence type="inferred from homology"/>
<evidence type="ECO:0000256" key="9">
    <source>
        <dbReference type="ARBA" id="ARBA00023010"/>
    </source>
</evidence>
<evidence type="ECO:0000313" key="12">
    <source>
        <dbReference type="EMBL" id="QFQ13699.1"/>
    </source>
</evidence>
<dbReference type="OrthoDB" id="9800132at2"/>
<dbReference type="GO" id="GO:0015031">
    <property type="term" value="P:protein transport"/>
    <property type="evidence" value="ECO:0007669"/>
    <property type="project" value="UniProtKB-KW"/>
</dbReference>
<sequence length="101" mass="11183">MSMTFALLQAEGGAMGGYGGIIMIVALFAIMYFFMIRPQNKKAKKEREFRNSLKEGDDVMTIGGLHGRVHRVEDTTVTLEVATGVKLKFEKSAILQKSAQQ</sequence>
<dbReference type="SMART" id="SM01323">
    <property type="entry name" value="YajC"/>
    <property type="match status" value="1"/>
</dbReference>
<dbReference type="NCBIfam" id="TIGR00739">
    <property type="entry name" value="yajC"/>
    <property type="match status" value="1"/>
</dbReference>
<evidence type="ECO:0000256" key="1">
    <source>
        <dbReference type="ARBA" id="ARBA00004162"/>
    </source>
</evidence>
<dbReference type="PANTHER" id="PTHR33909">
    <property type="entry name" value="SEC TRANSLOCON ACCESSORY COMPLEX SUBUNIT YAJC"/>
    <property type="match status" value="1"/>
</dbReference>
<evidence type="ECO:0000256" key="4">
    <source>
        <dbReference type="ARBA" id="ARBA00022448"/>
    </source>
</evidence>
<evidence type="ECO:0000256" key="7">
    <source>
        <dbReference type="ARBA" id="ARBA00022927"/>
    </source>
</evidence>
<evidence type="ECO:0000256" key="3">
    <source>
        <dbReference type="ARBA" id="ARBA00014962"/>
    </source>
</evidence>
<organism evidence="12 13">
    <name type="scientific">Pseudoprevotella muciniphila</name>
    <dbReference type="NCBI Taxonomy" id="2133944"/>
    <lineage>
        <taxon>Bacteria</taxon>
        <taxon>Pseudomonadati</taxon>
        <taxon>Bacteroidota</taxon>
        <taxon>Bacteroidia</taxon>
        <taxon>Bacteroidales</taxon>
        <taxon>Prevotellaceae</taxon>
        <taxon>Pseudoprevotella</taxon>
    </lineage>
</organism>
<reference evidence="12 13" key="1">
    <citation type="submission" date="2018-11" db="EMBL/GenBank/DDBJ databases">
        <authorList>
            <person name="Na S.W."/>
            <person name="Baik M."/>
        </authorList>
    </citation>
    <scope>NUCLEOTIDE SEQUENCE [LARGE SCALE GENOMIC DNA]</scope>
    <source>
        <strain evidence="12 13">E39</strain>
    </source>
</reference>
<keyword evidence="13" id="KW-1185">Reference proteome</keyword>
<keyword evidence="5" id="KW-1003">Cell membrane</keyword>